<dbReference type="InterPro" id="IPR002550">
    <property type="entry name" value="CNNM"/>
</dbReference>
<dbReference type="KEGG" id="spii:G7077_08760"/>
<dbReference type="SUPFAM" id="SSF54631">
    <property type="entry name" value="CBS-domain pair"/>
    <property type="match status" value="1"/>
</dbReference>
<dbReference type="PROSITE" id="PS51371">
    <property type="entry name" value="CBS"/>
    <property type="match status" value="2"/>
</dbReference>
<dbReference type="AlphaFoldDB" id="A0A6G7YQF8"/>
<proteinExistence type="inferred from homology"/>
<dbReference type="GO" id="GO:0050660">
    <property type="term" value="F:flavin adenine dinucleotide binding"/>
    <property type="evidence" value="ECO:0007669"/>
    <property type="project" value="InterPro"/>
</dbReference>
<dbReference type="Pfam" id="PF01595">
    <property type="entry name" value="CNNM"/>
    <property type="match status" value="1"/>
</dbReference>
<sequence length="450" mass="48257">MAEPLLPFPWTALLLVIALAGVNGVLSMSELAIVSARDARLKAMVKNGKRSAQVALNLAAEPGRFLSTVQIGITLIGVLNGVFSGAKLGNPVAQRLVLAGLDTDTAETLGIGLVVLFTTYISLVIGELVPKQFALRSPEVIAVLVARPMLWLSKATAPFVWLLDRSSSLIFRVLGLNREAENAVTAEELHLVVAEAQTAGVLEESERAIISGIVRLADRPVREVMTPRTDVDWIDVSLNEEGIRAALAQTPHSRIPVVDGSVENIVGVIQTRDLLDAVLEGRPLDLRALSRDAPVIPDLMDAMDALAVLRQADVPLALVHDEYGHFDGIVTPGSILAALAGAFAHDVDDETDPPLVEREDGSWLVSGASSADLLVDRLGMQMPDDRDFSTVAGFALSVLKRIPTVGERFDHEGWQFEVVDMDGRKIDKVIAQPPRSGRRDKGAVTAGIES</sequence>
<dbReference type="CDD" id="cd04590">
    <property type="entry name" value="CBS_pair_CorC_HlyC_assoc"/>
    <property type="match status" value="1"/>
</dbReference>
<dbReference type="SUPFAM" id="SSF56176">
    <property type="entry name" value="FAD-binding/transporter-associated domain-like"/>
    <property type="match status" value="1"/>
</dbReference>
<dbReference type="InterPro" id="IPR016169">
    <property type="entry name" value="FAD-bd_PCMH_sub2"/>
</dbReference>
<dbReference type="Proteomes" id="UP000503222">
    <property type="component" value="Chromosome"/>
</dbReference>
<dbReference type="InterPro" id="IPR005170">
    <property type="entry name" value="Transptr-assoc_dom"/>
</dbReference>
<keyword evidence="6 8" id="KW-0129">CBS domain</keyword>
<evidence type="ECO:0000256" key="1">
    <source>
        <dbReference type="ARBA" id="ARBA00004141"/>
    </source>
</evidence>
<evidence type="ECO:0000259" key="11">
    <source>
        <dbReference type="PROSITE" id="PS51371"/>
    </source>
</evidence>
<gene>
    <name evidence="13" type="ORF">G7077_08760</name>
</gene>
<dbReference type="SMART" id="SM01091">
    <property type="entry name" value="CorC_HlyC"/>
    <property type="match status" value="1"/>
</dbReference>
<dbReference type="SMART" id="SM00116">
    <property type="entry name" value="CBS"/>
    <property type="match status" value="2"/>
</dbReference>
<accession>A0A6G7YQF8</accession>
<keyword evidence="4" id="KW-0677">Repeat</keyword>
<comment type="similarity">
    <text evidence="2">Belongs to the UPF0053 family. Hemolysin C subfamily.</text>
</comment>
<keyword evidence="7 9" id="KW-0472">Membrane</keyword>
<reference evidence="13 14" key="1">
    <citation type="submission" date="2020-03" db="EMBL/GenBank/DDBJ databases">
        <title>Sphingomonas sp. nov., isolated from fish.</title>
        <authorList>
            <person name="Hyun D.-W."/>
            <person name="Bae J.-W."/>
        </authorList>
    </citation>
    <scope>NUCLEOTIDE SEQUENCE [LARGE SCALE GENOMIC DNA]</scope>
    <source>
        <strain evidence="13 14">HDW15B</strain>
    </source>
</reference>
<dbReference type="EMBL" id="CP049869">
    <property type="protein sequence ID" value="QIK78973.1"/>
    <property type="molecule type" value="Genomic_DNA"/>
</dbReference>
<evidence type="ECO:0000256" key="4">
    <source>
        <dbReference type="ARBA" id="ARBA00022737"/>
    </source>
</evidence>
<protein>
    <submittedName>
        <fullName evidence="13">HlyC/CorC family transporter</fullName>
    </submittedName>
</protein>
<dbReference type="Pfam" id="PF03471">
    <property type="entry name" value="CorC_HlyC"/>
    <property type="match status" value="1"/>
</dbReference>
<evidence type="ECO:0000256" key="5">
    <source>
        <dbReference type="ARBA" id="ARBA00022989"/>
    </source>
</evidence>
<evidence type="ECO:0000313" key="14">
    <source>
        <dbReference type="Proteomes" id="UP000503222"/>
    </source>
</evidence>
<dbReference type="PANTHER" id="PTHR22777">
    <property type="entry name" value="HEMOLYSIN-RELATED"/>
    <property type="match status" value="1"/>
</dbReference>
<dbReference type="InterPro" id="IPR044751">
    <property type="entry name" value="Ion_transp-like_CBS"/>
</dbReference>
<evidence type="ECO:0000313" key="13">
    <source>
        <dbReference type="EMBL" id="QIK78973.1"/>
    </source>
</evidence>
<feature type="domain" description="CBS" evidence="11">
    <location>
        <begin position="289"/>
        <end position="347"/>
    </location>
</feature>
<dbReference type="PROSITE" id="PS51846">
    <property type="entry name" value="CNNM"/>
    <property type="match status" value="1"/>
</dbReference>
<evidence type="ECO:0000256" key="2">
    <source>
        <dbReference type="ARBA" id="ARBA00006446"/>
    </source>
</evidence>
<evidence type="ECO:0000259" key="12">
    <source>
        <dbReference type="PROSITE" id="PS51846"/>
    </source>
</evidence>
<evidence type="ECO:0000256" key="10">
    <source>
        <dbReference type="SAM" id="Phobius"/>
    </source>
</evidence>
<dbReference type="Gene3D" id="3.10.580.10">
    <property type="entry name" value="CBS-domain"/>
    <property type="match status" value="1"/>
</dbReference>
<feature type="domain" description="CBS" evidence="11">
    <location>
        <begin position="225"/>
        <end position="284"/>
    </location>
</feature>
<evidence type="ECO:0000256" key="6">
    <source>
        <dbReference type="ARBA" id="ARBA00023122"/>
    </source>
</evidence>
<keyword evidence="14" id="KW-1185">Reference proteome</keyword>
<organism evidence="13 14">
    <name type="scientific">Sphingomonas piscis</name>
    <dbReference type="NCBI Taxonomy" id="2714943"/>
    <lineage>
        <taxon>Bacteria</taxon>
        <taxon>Pseudomonadati</taxon>
        <taxon>Pseudomonadota</taxon>
        <taxon>Alphaproteobacteria</taxon>
        <taxon>Sphingomonadales</taxon>
        <taxon>Sphingomonadaceae</taxon>
        <taxon>Sphingomonas</taxon>
    </lineage>
</organism>
<dbReference type="RefSeq" id="WP_166411364.1">
    <property type="nucleotide sequence ID" value="NZ_CP049869.1"/>
</dbReference>
<feature type="transmembrane region" description="Helical" evidence="10">
    <location>
        <begin position="108"/>
        <end position="129"/>
    </location>
</feature>
<comment type="subcellular location">
    <subcellularLocation>
        <location evidence="1">Membrane</location>
        <topology evidence="1">Multi-pass membrane protein</topology>
    </subcellularLocation>
</comment>
<dbReference type="InterPro" id="IPR046342">
    <property type="entry name" value="CBS_dom_sf"/>
</dbReference>
<dbReference type="InterPro" id="IPR000644">
    <property type="entry name" value="CBS_dom"/>
</dbReference>
<name>A0A6G7YQF8_9SPHN</name>
<feature type="transmembrane region" description="Helical" evidence="10">
    <location>
        <begin position="65"/>
        <end position="88"/>
    </location>
</feature>
<dbReference type="InterPro" id="IPR036318">
    <property type="entry name" value="FAD-bd_PCMH-like_sf"/>
</dbReference>
<dbReference type="PANTHER" id="PTHR22777:SF17">
    <property type="entry name" value="UPF0053 PROTEIN SLL0260"/>
    <property type="match status" value="1"/>
</dbReference>
<feature type="transmembrane region" description="Helical" evidence="10">
    <location>
        <begin position="12"/>
        <end position="34"/>
    </location>
</feature>
<keyword evidence="5 9" id="KW-1133">Transmembrane helix</keyword>
<keyword evidence="3 9" id="KW-0812">Transmembrane</keyword>
<evidence type="ECO:0000256" key="9">
    <source>
        <dbReference type="PROSITE-ProRule" id="PRU01193"/>
    </source>
</evidence>
<evidence type="ECO:0000256" key="3">
    <source>
        <dbReference type="ARBA" id="ARBA00022692"/>
    </source>
</evidence>
<dbReference type="GO" id="GO:0005886">
    <property type="term" value="C:plasma membrane"/>
    <property type="evidence" value="ECO:0007669"/>
    <property type="project" value="TreeGrafter"/>
</dbReference>
<feature type="domain" description="CNNM transmembrane" evidence="12">
    <location>
        <begin position="5"/>
        <end position="206"/>
    </location>
</feature>
<evidence type="ECO:0000256" key="8">
    <source>
        <dbReference type="PROSITE-ProRule" id="PRU00703"/>
    </source>
</evidence>
<evidence type="ECO:0000256" key="7">
    <source>
        <dbReference type="ARBA" id="ARBA00023136"/>
    </source>
</evidence>
<dbReference type="Gene3D" id="3.30.465.10">
    <property type="match status" value="1"/>
</dbReference>
<dbReference type="Pfam" id="PF00571">
    <property type="entry name" value="CBS"/>
    <property type="match status" value="2"/>
</dbReference>